<comment type="caution">
    <text evidence="1">The sequence shown here is derived from an EMBL/GenBank/DDBJ whole genome shotgun (WGS) entry which is preliminary data.</text>
</comment>
<dbReference type="RefSeq" id="WP_184994362.1">
    <property type="nucleotide sequence ID" value="NZ_BOMK01000042.1"/>
</dbReference>
<sequence>MSRDPNAITHFSALTPIRSAERETLGAYLATIPAGARSPFRRLDRTHLARWVIIDRVERDFPGAPPTPRPLRMQYLLFTSTFNGELGEHLEELRLRAGAETDAIWGHCIGYPGRRRRASFHRYFRHNRLPTTLSFAAYQSTIVEVRTALEVRDAHIPFAVRAQSLRDEDLQAAFIEHFGIS</sequence>
<evidence type="ECO:0000313" key="1">
    <source>
        <dbReference type="EMBL" id="MBB4762993.1"/>
    </source>
</evidence>
<protein>
    <submittedName>
        <fullName evidence="1">Uncharacterized protein</fullName>
    </submittedName>
</protein>
<keyword evidence="2" id="KW-1185">Reference proteome</keyword>
<name>A0A7W7HYH6_9ACTN</name>
<dbReference type="AlphaFoldDB" id="A0A7W7HYH6"/>
<dbReference type="EMBL" id="JACHNH010000001">
    <property type="protein sequence ID" value="MBB4762993.1"/>
    <property type="molecule type" value="Genomic_DNA"/>
</dbReference>
<accession>A0A7W7HYH6</accession>
<proteinExistence type="predicted"/>
<dbReference type="Proteomes" id="UP000578112">
    <property type="component" value="Unassembled WGS sequence"/>
</dbReference>
<evidence type="ECO:0000313" key="2">
    <source>
        <dbReference type="Proteomes" id="UP000578112"/>
    </source>
</evidence>
<organism evidence="1 2">
    <name type="scientific">Actinoplanes digitatis</name>
    <dbReference type="NCBI Taxonomy" id="1868"/>
    <lineage>
        <taxon>Bacteria</taxon>
        <taxon>Bacillati</taxon>
        <taxon>Actinomycetota</taxon>
        <taxon>Actinomycetes</taxon>
        <taxon>Micromonosporales</taxon>
        <taxon>Micromonosporaceae</taxon>
        <taxon>Actinoplanes</taxon>
    </lineage>
</organism>
<gene>
    <name evidence="1" type="ORF">BJ971_003549</name>
</gene>
<reference evidence="1 2" key="1">
    <citation type="submission" date="2020-08" db="EMBL/GenBank/DDBJ databases">
        <title>Sequencing the genomes of 1000 actinobacteria strains.</title>
        <authorList>
            <person name="Klenk H.-P."/>
        </authorList>
    </citation>
    <scope>NUCLEOTIDE SEQUENCE [LARGE SCALE GENOMIC DNA]</scope>
    <source>
        <strain evidence="1 2">DSM 43149</strain>
    </source>
</reference>